<organism evidence="2 3">
    <name type="scientific">Drosophila madeirensis</name>
    <name type="common">Fruit fly</name>
    <dbReference type="NCBI Taxonomy" id="30013"/>
    <lineage>
        <taxon>Eukaryota</taxon>
        <taxon>Metazoa</taxon>
        <taxon>Ecdysozoa</taxon>
        <taxon>Arthropoda</taxon>
        <taxon>Hexapoda</taxon>
        <taxon>Insecta</taxon>
        <taxon>Pterygota</taxon>
        <taxon>Neoptera</taxon>
        <taxon>Endopterygota</taxon>
        <taxon>Diptera</taxon>
        <taxon>Brachycera</taxon>
        <taxon>Muscomorpha</taxon>
        <taxon>Ephydroidea</taxon>
        <taxon>Drosophilidae</taxon>
        <taxon>Drosophila</taxon>
        <taxon>Sophophora</taxon>
    </lineage>
</organism>
<dbReference type="AlphaFoldDB" id="A0AAU9G515"/>
<name>A0AAU9G515_DROMD</name>
<evidence type="ECO:0000313" key="3">
    <source>
        <dbReference type="Proteomes" id="UP001500889"/>
    </source>
</evidence>
<evidence type="ECO:0000313" key="2">
    <source>
        <dbReference type="EMBL" id="BFG03542.1"/>
    </source>
</evidence>
<sequence length="70" mass="7377">MVNQRKLYSIKNDFRFKIMPAKKKDSAKTAKKGGAVKAPTTDPAGAPSAASTVELATVKAAKGSKKGKKK</sequence>
<protein>
    <submittedName>
        <fullName evidence="2">Uncharacterized protein</fullName>
    </submittedName>
</protein>
<evidence type="ECO:0000256" key="1">
    <source>
        <dbReference type="SAM" id="MobiDB-lite"/>
    </source>
</evidence>
<accession>A0AAU9G515</accession>
<proteinExistence type="predicted"/>
<feature type="compositionally biased region" description="Low complexity" evidence="1">
    <location>
        <begin position="32"/>
        <end position="41"/>
    </location>
</feature>
<dbReference type="EMBL" id="AP029267">
    <property type="protein sequence ID" value="BFG03542.1"/>
    <property type="molecule type" value="Genomic_DNA"/>
</dbReference>
<keyword evidence="3" id="KW-1185">Reference proteome</keyword>
<feature type="region of interest" description="Disordered" evidence="1">
    <location>
        <begin position="22"/>
        <end position="51"/>
    </location>
</feature>
<gene>
    <name evidence="2" type="ORF">DMAD_02773</name>
</gene>
<reference evidence="2 3" key="1">
    <citation type="submission" date="2024-02" db="EMBL/GenBank/DDBJ databases">
        <title>A chromosome-level genome assembly of Drosophila madeirensis, a fruit fly species endemic to Madeira island.</title>
        <authorList>
            <person name="Tomihara K."/>
            <person name="Llopart A."/>
            <person name="Yamamoto D."/>
        </authorList>
    </citation>
    <scope>NUCLEOTIDE SEQUENCE [LARGE SCALE GENOMIC DNA]</scope>
    <source>
        <strain evidence="2 3">RF1</strain>
    </source>
</reference>
<dbReference type="Proteomes" id="UP001500889">
    <property type="component" value="Chromosome E"/>
</dbReference>